<proteinExistence type="predicted"/>
<dbReference type="Pfam" id="PF00090">
    <property type="entry name" value="TSP_1"/>
    <property type="match status" value="3"/>
</dbReference>
<evidence type="ECO:0008006" key="6">
    <source>
        <dbReference type="Google" id="ProtNLM"/>
    </source>
</evidence>
<dbReference type="SUPFAM" id="SSF82895">
    <property type="entry name" value="TSP-1 type 1 repeat"/>
    <property type="match status" value="3"/>
</dbReference>
<dbReference type="Proteomes" id="UP001460270">
    <property type="component" value="Unassembled WGS sequence"/>
</dbReference>
<evidence type="ECO:0000313" key="5">
    <source>
        <dbReference type="Proteomes" id="UP001460270"/>
    </source>
</evidence>
<reference evidence="5" key="1">
    <citation type="submission" date="2024-04" db="EMBL/GenBank/DDBJ databases">
        <title>Salinicola lusitanus LLJ914,a marine bacterium isolated from the Okinawa Trough.</title>
        <authorList>
            <person name="Li J."/>
        </authorList>
    </citation>
    <scope>NUCLEOTIDE SEQUENCE [LARGE SCALE GENOMIC DNA]</scope>
</reference>
<accession>A0AAW0MFV7</accession>
<keyword evidence="3" id="KW-0472">Membrane</keyword>
<dbReference type="PROSITE" id="PS50092">
    <property type="entry name" value="TSP1"/>
    <property type="match status" value="3"/>
</dbReference>
<keyword evidence="3" id="KW-1133">Transmembrane helix</keyword>
<evidence type="ECO:0000256" key="3">
    <source>
        <dbReference type="SAM" id="Phobius"/>
    </source>
</evidence>
<keyword evidence="5" id="KW-1185">Reference proteome</keyword>
<dbReference type="InterPro" id="IPR052065">
    <property type="entry name" value="Compl_asym_regulator"/>
</dbReference>
<dbReference type="PANTHER" id="PTHR22906:SF21">
    <property type="entry name" value="SEMA DOMAIN-CONTAINING PROTEIN"/>
    <property type="match status" value="1"/>
</dbReference>
<dbReference type="Gene3D" id="2.20.100.10">
    <property type="entry name" value="Thrombospondin type-1 (TSP1) repeat"/>
    <property type="match status" value="3"/>
</dbReference>
<evidence type="ECO:0000313" key="4">
    <source>
        <dbReference type="EMBL" id="KAK7879384.1"/>
    </source>
</evidence>
<dbReference type="InterPro" id="IPR036383">
    <property type="entry name" value="TSP1_rpt_sf"/>
</dbReference>
<sequence>MRYCSSDGSTGCSTDGEVLRLGRISGHTVNGGWTAWSSWSQCSRDCSRGIRSRKRTCTNPEPKYGGQTCLGPAQEFQECNVTPCPVDGSWSCWSSWSKCSVTCGGGHYMRTRTCSNPPPAHGGDICLGLHTEEALCNTQSCPESWSSWSDWSPCDSNGAQVRLRHCDVLFPTGNQCSGNSSETRPCSSDSNLIPEVSIARSSQEERRCGDFNLFHMIAVGLSSSILGCLVTLLVYSYCQRYQQQSHDATVIHPISAAPLNTSITNHINKLDKYDTVEAIKPDVSVLLPLDDPALHQPLSSNMGCPCAAGDFLLTPPLTFDLHNTSSPPHRLLLLLLFLFLSPTCSFTSEGTSCVPAVLELSIKLNAASSNAACPGGLARSSRRTTICQIAVVGAFNKNNLLLEERNKYFNPQLAGKTYTNAYFTDLNTYDDY</sequence>
<keyword evidence="1" id="KW-0677">Repeat</keyword>
<organism evidence="4 5">
    <name type="scientific">Mugilogobius chulae</name>
    <name type="common">yellowstripe goby</name>
    <dbReference type="NCBI Taxonomy" id="88201"/>
    <lineage>
        <taxon>Eukaryota</taxon>
        <taxon>Metazoa</taxon>
        <taxon>Chordata</taxon>
        <taxon>Craniata</taxon>
        <taxon>Vertebrata</taxon>
        <taxon>Euteleostomi</taxon>
        <taxon>Actinopterygii</taxon>
        <taxon>Neopterygii</taxon>
        <taxon>Teleostei</taxon>
        <taxon>Neoteleostei</taxon>
        <taxon>Acanthomorphata</taxon>
        <taxon>Gobiaria</taxon>
        <taxon>Gobiiformes</taxon>
        <taxon>Gobioidei</taxon>
        <taxon>Gobiidae</taxon>
        <taxon>Gobionellinae</taxon>
        <taxon>Mugilogobius</taxon>
    </lineage>
</organism>
<dbReference type="SMART" id="SM00209">
    <property type="entry name" value="TSP1"/>
    <property type="match status" value="3"/>
</dbReference>
<gene>
    <name evidence="4" type="ORF">WMY93_030720</name>
</gene>
<dbReference type="AlphaFoldDB" id="A0AAW0MFV7"/>
<keyword evidence="2" id="KW-1015">Disulfide bond</keyword>
<keyword evidence="3" id="KW-0812">Transmembrane</keyword>
<protein>
    <recommendedName>
        <fullName evidence="6">Sema domain-containing protein</fullName>
    </recommendedName>
</protein>
<evidence type="ECO:0000256" key="1">
    <source>
        <dbReference type="ARBA" id="ARBA00022737"/>
    </source>
</evidence>
<dbReference type="InterPro" id="IPR000884">
    <property type="entry name" value="TSP1_rpt"/>
</dbReference>
<feature type="transmembrane region" description="Helical" evidence="3">
    <location>
        <begin position="213"/>
        <end position="235"/>
    </location>
</feature>
<dbReference type="EMBL" id="JBBPFD010000274">
    <property type="protein sequence ID" value="KAK7879384.1"/>
    <property type="molecule type" value="Genomic_DNA"/>
</dbReference>
<evidence type="ECO:0000256" key="2">
    <source>
        <dbReference type="ARBA" id="ARBA00023157"/>
    </source>
</evidence>
<dbReference type="PANTHER" id="PTHR22906">
    <property type="entry name" value="PROPERDIN"/>
    <property type="match status" value="1"/>
</dbReference>
<name>A0AAW0MFV7_9GOBI</name>
<dbReference type="FunFam" id="2.20.100.10:FF:000001">
    <property type="entry name" value="semaphorin-5A isoform X1"/>
    <property type="match status" value="2"/>
</dbReference>
<comment type="caution">
    <text evidence="4">The sequence shown here is derived from an EMBL/GenBank/DDBJ whole genome shotgun (WGS) entry which is preliminary data.</text>
</comment>
<dbReference type="PRINTS" id="PR01705">
    <property type="entry name" value="TSP1REPEAT"/>
</dbReference>